<dbReference type="EMBL" id="BAAAQK010000005">
    <property type="protein sequence ID" value="GAA1840091.1"/>
    <property type="molecule type" value="Genomic_DNA"/>
</dbReference>
<evidence type="ECO:0000259" key="4">
    <source>
        <dbReference type="Pfam" id="PF00171"/>
    </source>
</evidence>
<keyword evidence="6" id="KW-1185">Reference proteome</keyword>
<dbReference type="InterPro" id="IPR016161">
    <property type="entry name" value="Ald_DH/histidinol_DH"/>
</dbReference>
<evidence type="ECO:0000313" key="5">
    <source>
        <dbReference type="EMBL" id="GAA1840091.1"/>
    </source>
</evidence>
<dbReference type="InterPro" id="IPR015590">
    <property type="entry name" value="Aldehyde_DH_dom"/>
</dbReference>
<dbReference type="PROSITE" id="PS00687">
    <property type="entry name" value="ALDEHYDE_DEHYDR_GLU"/>
    <property type="match status" value="1"/>
</dbReference>
<dbReference type="Pfam" id="PF00171">
    <property type="entry name" value="Aldedh"/>
    <property type="match status" value="1"/>
</dbReference>
<sequence length="484" mass="50945">MSTATTPLVSEMIIGDEILTGASGPSLTHHYAATGEPNGEVPLGGTPEVQAAVAAAKAALPVWEKLGPVERRNRLARLADIVESWTDRFEAIASAETGMPRQGFAWRVKLSCEWIRTYVGYADKVGGDLTASADDGSLEYTRLEPYGVVGIIITWNSPLLSLCMKIPAALAAGNTIVVKPSELTPYTPALFGRACLEAGIPPGVVNIVVGGAEAGEALTVHPDVEKISFTGGLTTAAAMMRSGAPLVKPFCFELGGKSAYIIFPDADIDLAVSLASKEMSNAGQSCKFGSRIFVHDAVYAEYQATLHAAIGKVVVGDPEDTGTTMGPLITAGAQERVLGFVEGARDRGDGKILIGGGAPTLAAPFAGGYFVNPTVFEDVDPASPLGQEEIFGPVFGMFRFTDEEAMTELVNSTKFGLSNYVHTRDLRTATRMVHRLKSGTVYVNDANRRNPGAPFGGFRASGIGSEGGRRGLEEFLRAKTVGLA</sequence>
<dbReference type="RefSeq" id="WP_344414669.1">
    <property type="nucleotide sequence ID" value="NZ_BAAAQK010000005.1"/>
</dbReference>
<gene>
    <name evidence="5" type="ORF">GCM10009836_19220</name>
</gene>
<dbReference type="InterPro" id="IPR029510">
    <property type="entry name" value="Ald_DH_CS_GLU"/>
</dbReference>
<evidence type="ECO:0000313" key="6">
    <source>
        <dbReference type="Proteomes" id="UP001500449"/>
    </source>
</evidence>
<evidence type="ECO:0000256" key="1">
    <source>
        <dbReference type="ARBA" id="ARBA00023002"/>
    </source>
</evidence>
<evidence type="ECO:0000256" key="3">
    <source>
        <dbReference type="RuleBase" id="RU003345"/>
    </source>
</evidence>
<dbReference type="InterPro" id="IPR016162">
    <property type="entry name" value="Ald_DH_N"/>
</dbReference>
<dbReference type="Proteomes" id="UP001500449">
    <property type="component" value="Unassembled WGS sequence"/>
</dbReference>
<organism evidence="5 6">
    <name type="scientific">Pseudonocardia ailaonensis</name>
    <dbReference type="NCBI Taxonomy" id="367279"/>
    <lineage>
        <taxon>Bacteria</taxon>
        <taxon>Bacillati</taxon>
        <taxon>Actinomycetota</taxon>
        <taxon>Actinomycetes</taxon>
        <taxon>Pseudonocardiales</taxon>
        <taxon>Pseudonocardiaceae</taxon>
        <taxon>Pseudonocardia</taxon>
    </lineage>
</organism>
<accession>A0ABN2MW68</accession>
<dbReference type="Gene3D" id="3.40.605.10">
    <property type="entry name" value="Aldehyde Dehydrogenase, Chain A, domain 1"/>
    <property type="match status" value="1"/>
</dbReference>
<dbReference type="InterPro" id="IPR016163">
    <property type="entry name" value="Ald_DH_C"/>
</dbReference>
<evidence type="ECO:0000256" key="2">
    <source>
        <dbReference type="PROSITE-ProRule" id="PRU10007"/>
    </source>
</evidence>
<reference evidence="5 6" key="1">
    <citation type="journal article" date="2019" name="Int. J. Syst. Evol. Microbiol.">
        <title>The Global Catalogue of Microorganisms (GCM) 10K type strain sequencing project: providing services to taxonomists for standard genome sequencing and annotation.</title>
        <authorList>
            <consortium name="The Broad Institute Genomics Platform"/>
            <consortium name="The Broad Institute Genome Sequencing Center for Infectious Disease"/>
            <person name="Wu L."/>
            <person name="Ma J."/>
        </authorList>
    </citation>
    <scope>NUCLEOTIDE SEQUENCE [LARGE SCALE GENOMIC DNA]</scope>
    <source>
        <strain evidence="5 6">JCM 16009</strain>
    </source>
</reference>
<dbReference type="Gene3D" id="3.40.309.10">
    <property type="entry name" value="Aldehyde Dehydrogenase, Chain A, domain 2"/>
    <property type="match status" value="1"/>
</dbReference>
<keyword evidence="1 3" id="KW-0560">Oxidoreductase</keyword>
<proteinExistence type="inferred from homology"/>
<protein>
    <submittedName>
        <fullName evidence="5">Aldehyde dehydrogenase family protein</fullName>
    </submittedName>
</protein>
<dbReference type="PANTHER" id="PTHR11699">
    <property type="entry name" value="ALDEHYDE DEHYDROGENASE-RELATED"/>
    <property type="match status" value="1"/>
</dbReference>
<comment type="similarity">
    <text evidence="3">Belongs to the aldehyde dehydrogenase family.</text>
</comment>
<feature type="domain" description="Aldehyde dehydrogenase" evidence="4">
    <location>
        <begin position="30"/>
        <end position="481"/>
    </location>
</feature>
<feature type="active site" evidence="2">
    <location>
        <position position="253"/>
    </location>
</feature>
<comment type="caution">
    <text evidence="5">The sequence shown here is derived from an EMBL/GenBank/DDBJ whole genome shotgun (WGS) entry which is preliminary data.</text>
</comment>
<dbReference type="SUPFAM" id="SSF53720">
    <property type="entry name" value="ALDH-like"/>
    <property type="match status" value="1"/>
</dbReference>
<name>A0ABN2MW68_9PSEU</name>